<gene>
    <name evidence="1" type="ORF">LGH74_02665</name>
</gene>
<proteinExistence type="predicted"/>
<comment type="caution">
    <text evidence="1">The sequence shown here is derived from an EMBL/GenBank/DDBJ whole genome shotgun (WGS) entry which is preliminary data.</text>
</comment>
<organism evidence="1 2">
    <name type="scientific">Hymenobacter lucidus</name>
    <dbReference type="NCBI Taxonomy" id="2880930"/>
    <lineage>
        <taxon>Bacteria</taxon>
        <taxon>Pseudomonadati</taxon>
        <taxon>Bacteroidota</taxon>
        <taxon>Cytophagia</taxon>
        <taxon>Cytophagales</taxon>
        <taxon>Hymenobacteraceae</taxon>
        <taxon>Hymenobacter</taxon>
    </lineage>
</organism>
<accession>A0ABS8AKZ1</accession>
<sequence>MDPTRNPAEDTDFDFDAWQRWQNLRHAWDRVRQARQQKARYQPLAAPEPPVEPEIVYLLPVPN</sequence>
<name>A0ABS8AKZ1_9BACT</name>
<dbReference type="EMBL" id="JAJADR010000001">
    <property type="protein sequence ID" value="MCB2406868.1"/>
    <property type="molecule type" value="Genomic_DNA"/>
</dbReference>
<protein>
    <submittedName>
        <fullName evidence="1">Uncharacterized protein</fullName>
    </submittedName>
</protein>
<dbReference type="RefSeq" id="WP_226171552.1">
    <property type="nucleotide sequence ID" value="NZ_JAJADR010000001.1"/>
</dbReference>
<evidence type="ECO:0000313" key="2">
    <source>
        <dbReference type="Proteomes" id="UP001165296"/>
    </source>
</evidence>
<keyword evidence="2" id="KW-1185">Reference proteome</keyword>
<reference evidence="1" key="1">
    <citation type="submission" date="2021-10" db="EMBL/GenBank/DDBJ databases">
        <authorList>
            <person name="Dean J.D."/>
            <person name="Kim M.K."/>
            <person name="Newey C.N."/>
            <person name="Stoker T.S."/>
            <person name="Thompson D.W."/>
            <person name="Grose J.H."/>
        </authorList>
    </citation>
    <scope>NUCLEOTIDE SEQUENCE</scope>
    <source>
        <strain evidence="1">BT178</strain>
    </source>
</reference>
<evidence type="ECO:0000313" key="1">
    <source>
        <dbReference type="EMBL" id="MCB2406868.1"/>
    </source>
</evidence>
<dbReference type="Proteomes" id="UP001165296">
    <property type="component" value="Unassembled WGS sequence"/>
</dbReference>